<reference evidence="12" key="1">
    <citation type="journal article" date="2015" name="MBio">
        <title>Genome-Resolved Metagenomic Analysis Reveals Roles for Candidate Phyla and Other Microbial Community Members in Biogeochemical Transformations in Oil Reservoirs.</title>
        <authorList>
            <person name="Hu P."/>
            <person name="Tom L."/>
            <person name="Singh A."/>
            <person name="Thomas B.C."/>
            <person name="Baker B.J."/>
            <person name="Piceno Y.M."/>
            <person name="Andersen G.L."/>
            <person name="Banfield J.F."/>
        </authorList>
    </citation>
    <scope>NUCLEOTIDE SEQUENCE [LARGE SCALE GENOMIC DNA]</scope>
</reference>
<keyword evidence="5 10" id="KW-0460">Magnesium</keyword>
<dbReference type="GO" id="GO:0016787">
    <property type="term" value="F:hydrolase activity"/>
    <property type="evidence" value="ECO:0007669"/>
    <property type="project" value="UniProtKB-KW"/>
</dbReference>
<comment type="similarity">
    <text evidence="10">Belongs to the CRISPR-associated endonuclease Cas1 family.</text>
</comment>
<dbReference type="GO" id="GO:0003677">
    <property type="term" value="F:DNA binding"/>
    <property type="evidence" value="ECO:0007669"/>
    <property type="project" value="UniProtKB-KW"/>
</dbReference>
<evidence type="ECO:0000313" key="11">
    <source>
        <dbReference type="EMBL" id="KUK37012.1"/>
    </source>
</evidence>
<dbReference type="EMBL" id="LGFO01000018">
    <property type="protein sequence ID" value="KUK37012.1"/>
    <property type="molecule type" value="Genomic_DNA"/>
</dbReference>
<dbReference type="InterPro" id="IPR002729">
    <property type="entry name" value="CRISPR-assoc_Cas1"/>
</dbReference>
<dbReference type="HAMAP" id="MF_01470">
    <property type="entry name" value="Cas1"/>
    <property type="match status" value="1"/>
</dbReference>
<comment type="function">
    <text evidence="10">CRISPR (clustered regularly interspaced short palindromic repeat), is an adaptive immune system that provides protection against mobile genetic elements (viruses, transposable elements and conjugative plasmids). CRISPR clusters contain spacers, sequences complementary to antecedent mobile elements, and target invading nucleic acids. CRISPR clusters are transcribed and processed into CRISPR RNA (crRNA). Acts as a dsDNA endonuclease. Involved in the integration of spacer DNA into the CRISPR cassette.</text>
</comment>
<proteinExistence type="inferred from homology"/>
<keyword evidence="1 10" id="KW-0540">Nuclease</keyword>
<dbReference type="NCBIfam" id="TIGR00287">
    <property type="entry name" value="cas1"/>
    <property type="match status" value="1"/>
</dbReference>
<keyword evidence="2 10" id="KW-0479">Metal-binding</keyword>
<keyword evidence="8 10" id="KW-0464">Manganese</keyword>
<dbReference type="PANTHER" id="PTHR34353">
    <property type="entry name" value="CRISPR-ASSOCIATED ENDONUCLEASE CAS1 1"/>
    <property type="match status" value="1"/>
</dbReference>
<sequence>MIGEIPFQDVTCLTIASRGVSLSSDVVLECIQHGIQINFLTPSGKPYAKITSPQLSGTVLTRREQILAYKDGRGLALALAFIDGKLRNQVNVLKYFGKYRRASDPALYQELVTRIAAIEEIKKELEGISDGTVDEARGNIFSIEGRAAQAYWEGVGLLLGQRIEFAGRERRGAEDPVNSALNYGYGILYSQVWGAVMLAGLEPFAGFLHTDRPGKPSLVLDLTEEFRACIVDRTVIGMILRGTAINQNEGSLTEETRRELARRILERLDGEENYEGKKYKMRSIVQRQARRVAAYLRGEGKYKPFIAGW</sequence>
<dbReference type="AlphaFoldDB" id="A0A101FHA4"/>
<comment type="cofactor">
    <cofactor evidence="10">
        <name>Mg(2+)</name>
        <dbReference type="ChEBI" id="CHEBI:18420"/>
    </cofactor>
    <cofactor evidence="10">
        <name>Mn(2+)</name>
        <dbReference type="ChEBI" id="CHEBI:29035"/>
    </cofactor>
</comment>
<dbReference type="PATRIC" id="fig|85874.4.peg.1405"/>
<comment type="subunit">
    <text evidence="9 10">Homodimer, forms a heterotetramer with a Cas2 homodimer.</text>
</comment>
<evidence type="ECO:0000256" key="10">
    <source>
        <dbReference type="HAMAP-Rule" id="MF_01470"/>
    </source>
</evidence>
<feature type="binding site" evidence="10">
    <location>
        <position position="224"/>
    </location>
    <ligand>
        <name>Mn(2+)</name>
        <dbReference type="ChEBI" id="CHEBI:29035"/>
    </ligand>
</feature>
<dbReference type="GO" id="GO:0046872">
    <property type="term" value="F:metal ion binding"/>
    <property type="evidence" value="ECO:0007669"/>
    <property type="project" value="UniProtKB-UniRule"/>
</dbReference>
<protein>
    <recommendedName>
        <fullName evidence="10">CRISPR-associated endonuclease Cas1</fullName>
        <ecNumber evidence="10">3.1.-.-</ecNumber>
    </recommendedName>
</protein>
<evidence type="ECO:0000256" key="8">
    <source>
        <dbReference type="ARBA" id="ARBA00023211"/>
    </source>
</evidence>
<dbReference type="Gene3D" id="1.20.120.920">
    <property type="entry name" value="CRISPR-associated endonuclease Cas1, C-terminal domain"/>
    <property type="match status" value="1"/>
</dbReference>
<organism evidence="11 12">
    <name type="scientific">Thermacetogenium phaeum</name>
    <dbReference type="NCBI Taxonomy" id="85874"/>
    <lineage>
        <taxon>Bacteria</taxon>
        <taxon>Bacillati</taxon>
        <taxon>Bacillota</taxon>
        <taxon>Clostridia</taxon>
        <taxon>Thermoanaerobacterales</taxon>
        <taxon>Thermoanaerobacteraceae</taxon>
        <taxon>Thermacetogenium</taxon>
    </lineage>
</organism>
<dbReference type="GO" id="GO:0051607">
    <property type="term" value="P:defense response to virus"/>
    <property type="evidence" value="ECO:0007669"/>
    <property type="project" value="UniProtKB-UniRule"/>
</dbReference>
<accession>A0A101FHA4</accession>
<dbReference type="Gene3D" id="3.100.10.20">
    <property type="entry name" value="CRISPR-associated endonuclease Cas1, N-terminal domain"/>
    <property type="match status" value="1"/>
</dbReference>
<evidence type="ECO:0000256" key="1">
    <source>
        <dbReference type="ARBA" id="ARBA00022722"/>
    </source>
</evidence>
<dbReference type="InterPro" id="IPR050646">
    <property type="entry name" value="Cas1"/>
</dbReference>
<dbReference type="PANTHER" id="PTHR34353:SF2">
    <property type="entry name" value="CRISPR-ASSOCIATED ENDONUCLEASE CAS1 1"/>
    <property type="match status" value="1"/>
</dbReference>
<evidence type="ECO:0000313" key="12">
    <source>
        <dbReference type="Proteomes" id="UP000053326"/>
    </source>
</evidence>
<gene>
    <name evidence="10" type="primary">cas1</name>
    <name evidence="11" type="ORF">XD66_0276</name>
</gene>
<evidence type="ECO:0000256" key="5">
    <source>
        <dbReference type="ARBA" id="ARBA00022842"/>
    </source>
</evidence>
<evidence type="ECO:0000256" key="7">
    <source>
        <dbReference type="ARBA" id="ARBA00023125"/>
    </source>
</evidence>
<evidence type="ECO:0000256" key="6">
    <source>
        <dbReference type="ARBA" id="ARBA00023118"/>
    </source>
</evidence>
<feature type="binding site" evidence="10">
    <location>
        <position position="209"/>
    </location>
    <ligand>
        <name>Mn(2+)</name>
        <dbReference type="ChEBI" id="CHEBI:29035"/>
    </ligand>
</feature>
<dbReference type="Pfam" id="PF01867">
    <property type="entry name" value="Cas_Cas1"/>
    <property type="match status" value="1"/>
</dbReference>
<evidence type="ECO:0000256" key="2">
    <source>
        <dbReference type="ARBA" id="ARBA00022723"/>
    </source>
</evidence>
<dbReference type="InterPro" id="IPR042206">
    <property type="entry name" value="CRISPR-assoc_Cas1_C"/>
</dbReference>
<evidence type="ECO:0000256" key="3">
    <source>
        <dbReference type="ARBA" id="ARBA00022759"/>
    </source>
</evidence>
<dbReference type="GO" id="GO:0004519">
    <property type="term" value="F:endonuclease activity"/>
    <property type="evidence" value="ECO:0007669"/>
    <property type="project" value="UniProtKB-UniRule"/>
</dbReference>
<comment type="caution">
    <text evidence="11">The sequence shown here is derived from an EMBL/GenBank/DDBJ whole genome shotgun (WGS) entry which is preliminary data.</text>
</comment>
<evidence type="ECO:0000256" key="4">
    <source>
        <dbReference type="ARBA" id="ARBA00022801"/>
    </source>
</evidence>
<keyword evidence="4 10" id="KW-0378">Hydrolase</keyword>
<keyword evidence="6 10" id="KW-0051">Antiviral defense</keyword>
<dbReference type="Proteomes" id="UP000053326">
    <property type="component" value="Unassembled WGS sequence"/>
</dbReference>
<dbReference type="EC" id="3.1.-.-" evidence="10"/>
<dbReference type="InterPro" id="IPR042211">
    <property type="entry name" value="CRISPR-assoc_Cas1_N"/>
</dbReference>
<dbReference type="CDD" id="cd09634">
    <property type="entry name" value="Cas1_I-II-III"/>
    <property type="match status" value="1"/>
</dbReference>
<keyword evidence="3 10" id="KW-0255">Endonuclease</keyword>
<keyword evidence="7 10" id="KW-0238">DNA-binding</keyword>
<dbReference type="GO" id="GO:0043571">
    <property type="term" value="P:maintenance of CRISPR repeat elements"/>
    <property type="evidence" value="ECO:0007669"/>
    <property type="project" value="UniProtKB-UniRule"/>
</dbReference>
<name>A0A101FHA4_9THEO</name>
<evidence type="ECO:0000256" key="9">
    <source>
        <dbReference type="ARBA" id="ARBA00038592"/>
    </source>
</evidence>
<feature type="binding site" evidence="10">
    <location>
        <position position="144"/>
    </location>
    <ligand>
        <name>Mn(2+)</name>
        <dbReference type="ChEBI" id="CHEBI:29035"/>
    </ligand>
</feature>